<dbReference type="RefSeq" id="WP_153303807.1">
    <property type="nucleotide sequence ID" value="NZ_LWLG01000012.1"/>
</dbReference>
<accession>A0A179D3N9</accession>
<dbReference type="STRING" id="999894.TDIS_1524"/>
<gene>
    <name evidence="1" type="ORF">TDIS_1524</name>
</gene>
<name>A0A179D3N9_9BACT</name>
<protein>
    <submittedName>
        <fullName evidence="1">Uncharacterized protein</fullName>
    </submittedName>
</protein>
<organism evidence="1 2">
    <name type="scientific">Thermosulfurimonas dismutans</name>
    <dbReference type="NCBI Taxonomy" id="999894"/>
    <lineage>
        <taxon>Bacteria</taxon>
        <taxon>Pseudomonadati</taxon>
        <taxon>Thermodesulfobacteriota</taxon>
        <taxon>Thermodesulfobacteria</taxon>
        <taxon>Thermodesulfobacteriales</taxon>
        <taxon>Thermodesulfobacteriaceae</taxon>
        <taxon>Thermosulfurimonas</taxon>
    </lineage>
</organism>
<keyword evidence="2" id="KW-1185">Reference proteome</keyword>
<reference evidence="1 2" key="1">
    <citation type="submission" date="2016-04" db="EMBL/GenBank/DDBJ databases">
        <title>Genome analysis of Thermosulfurimonas dismutans, the first thermophilic sulfur-disproportionating bacterium of the phylum Thermodesulfobacteria.</title>
        <authorList>
            <person name="Mardanov A.V."/>
            <person name="Beletsky A.V."/>
            <person name="Kadnikov V.V."/>
            <person name="Slobodkin A.I."/>
            <person name="Ravin N.V."/>
        </authorList>
    </citation>
    <scope>NUCLEOTIDE SEQUENCE [LARGE SCALE GENOMIC DNA]</scope>
    <source>
        <strain evidence="1 2">S95</strain>
    </source>
</reference>
<dbReference type="AlphaFoldDB" id="A0A179D3N9"/>
<dbReference type="Proteomes" id="UP000078390">
    <property type="component" value="Unassembled WGS sequence"/>
</dbReference>
<sequence>MRGNFKKTLEVNLPCRGFSGRATELWEDLKLFGIATMATLVGKGLFLVLERLF</sequence>
<dbReference type="EMBL" id="LWLG01000012">
    <property type="protein sequence ID" value="OAQ20329.1"/>
    <property type="molecule type" value="Genomic_DNA"/>
</dbReference>
<proteinExistence type="predicted"/>
<evidence type="ECO:0000313" key="2">
    <source>
        <dbReference type="Proteomes" id="UP000078390"/>
    </source>
</evidence>
<comment type="caution">
    <text evidence="1">The sequence shown here is derived from an EMBL/GenBank/DDBJ whole genome shotgun (WGS) entry which is preliminary data.</text>
</comment>
<evidence type="ECO:0000313" key="1">
    <source>
        <dbReference type="EMBL" id="OAQ20329.1"/>
    </source>
</evidence>